<proteinExistence type="predicted"/>
<dbReference type="EMBL" id="FN554970">
    <property type="protein sequence ID" value="CBH12449.1"/>
    <property type="molecule type" value="Genomic_DNA"/>
</dbReference>
<name>C9ZSR5_TRYB9</name>
<evidence type="ECO:0000256" key="1">
    <source>
        <dbReference type="SAM" id="Phobius"/>
    </source>
</evidence>
<feature type="transmembrane region" description="Helical" evidence="1">
    <location>
        <begin position="38"/>
        <end position="56"/>
    </location>
</feature>
<keyword evidence="1" id="KW-0472">Membrane</keyword>
<dbReference type="AlphaFoldDB" id="C9ZSR5"/>
<sequence length="110" mass="12359">MMVLSELPAEKEEGNGGGIEGMCCQSAVPDATPPPPSIIVLYFSYGLPFLHFYFVFSKRSRRKEERSATKLVPGDHCGNKALCTQGRRLALIGHPGTHRRTHLYIYLYIY</sequence>
<accession>C9ZSR5</accession>
<gene>
    <name evidence="2" type="ORF">TbgDal_VII3845</name>
</gene>
<dbReference type="Proteomes" id="UP000002316">
    <property type="component" value="Chromosome 7"/>
</dbReference>
<dbReference type="GeneID" id="23862583"/>
<dbReference type="RefSeq" id="XP_011774730.1">
    <property type="nucleotide sequence ID" value="XM_011776428.1"/>
</dbReference>
<keyword evidence="1" id="KW-1133">Transmembrane helix</keyword>
<organism evidence="2 3">
    <name type="scientific">Trypanosoma brucei gambiense (strain MHOM/CI/86/DAL972)</name>
    <dbReference type="NCBI Taxonomy" id="679716"/>
    <lineage>
        <taxon>Eukaryota</taxon>
        <taxon>Discoba</taxon>
        <taxon>Euglenozoa</taxon>
        <taxon>Kinetoplastea</taxon>
        <taxon>Metakinetoplastina</taxon>
        <taxon>Trypanosomatida</taxon>
        <taxon>Trypanosomatidae</taxon>
        <taxon>Trypanosoma</taxon>
    </lineage>
</organism>
<keyword evidence="1" id="KW-0812">Transmembrane</keyword>
<evidence type="ECO:0000313" key="2">
    <source>
        <dbReference type="EMBL" id="CBH12449.1"/>
    </source>
</evidence>
<dbReference type="KEGG" id="tbg:TbgDal_VII3845"/>
<reference evidence="3" key="1">
    <citation type="journal article" date="2010" name="PLoS Negl. Trop. Dis.">
        <title>The genome sequence of Trypanosoma brucei gambiense, causative agent of chronic human african trypanosomiasis.</title>
        <authorList>
            <person name="Jackson A.P."/>
            <person name="Sanders M."/>
            <person name="Berry A."/>
            <person name="McQuillan J."/>
            <person name="Aslett M.A."/>
            <person name="Quail M.A."/>
            <person name="Chukualim B."/>
            <person name="Capewell P."/>
            <person name="MacLeod A."/>
            <person name="Melville S.E."/>
            <person name="Gibson W."/>
            <person name="Barry J.D."/>
            <person name="Berriman M."/>
            <person name="Hertz-Fowler C."/>
        </authorList>
    </citation>
    <scope>NUCLEOTIDE SEQUENCE [LARGE SCALE GENOMIC DNA]</scope>
    <source>
        <strain evidence="3">MHOM/CI/86/DAL972</strain>
    </source>
</reference>
<evidence type="ECO:0000313" key="3">
    <source>
        <dbReference type="Proteomes" id="UP000002316"/>
    </source>
</evidence>
<protein>
    <submittedName>
        <fullName evidence="2">Uncharacterized protein</fullName>
    </submittedName>
</protein>